<organism evidence="1 2">
    <name type="scientific">Pseudozyma antarctica</name>
    <name type="common">Yeast</name>
    <name type="synonym">Candida antarctica</name>
    <dbReference type="NCBI Taxonomy" id="84753"/>
    <lineage>
        <taxon>Eukaryota</taxon>
        <taxon>Fungi</taxon>
        <taxon>Dikarya</taxon>
        <taxon>Basidiomycota</taxon>
        <taxon>Ustilaginomycotina</taxon>
        <taxon>Ustilaginomycetes</taxon>
        <taxon>Ustilaginales</taxon>
        <taxon>Ustilaginaceae</taxon>
        <taxon>Moesziomyces</taxon>
    </lineage>
</organism>
<dbReference type="GO" id="GO:0016829">
    <property type="term" value="F:lyase activity"/>
    <property type="evidence" value="ECO:0007669"/>
    <property type="project" value="UniProtKB-KW"/>
</dbReference>
<dbReference type="PANTHER" id="PTHR13522">
    <property type="entry name" value="U6 SNRNA PHOSPHODIESTERASE 1"/>
    <property type="match status" value="1"/>
</dbReference>
<dbReference type="GO" id="GO:0005634">
    <property type="term" value="C:nucleus"/>
    <property type="evidence" value="ECO:0007669"/>
    <property type="project" value="TreeGrafter"/>
</dbReference>
<dbReference type="Proteomes" id="UP000053758">
    <property type="component" value="Unassembled WGS sequence"/>
</dbReference>
<keyword evidence="2" id="KW-1185">Reference proteome</keyword>
<evidence type="ECO:0000313" key="1">
    <source>
        <dbReference type="EMBL" id="GAK64585.1"/>
    </source>
</evidence>
<accession>A0A081CD39</accession>
<evidence type="ECO:0000313" key="2">
    <source>
        <dbReference type="Proteomes" id="UP000053758"/>
    </source>
</evidence>
<dbReference type="GO" id="GO:0034477">
    <property type="term" value="P:U6 snRNA 3'-end processing"/>
    <property type="evidence" value="ECO:0007669"/>
    <property type="project" value="InterPro"/>
</dbReference>
<gene>
    <name evidence="1" type="ORF">PAN0_005c2799</name>
</gene>
<dbReference type="HOGENOM" id="CLU_906494_0_0_1"/>
<dbReference type="Gene3D" id="3.90.1140.10">
    <property type="entry name" value="Cyclic phosphodiesterase"/>
    <property type="match status" value="1"/>
</dbReference>
<dbReference type="RefSeq" id="XP_014657525.1">
    <property type="nucleotide sequence ID" value="XM_014802039.1"/>
</dbReference>
<dbReference type="Pfam" id="PF09749">
    <property type="entry name" value="HVSL"/>
    <property type="match status" value="1"/>
</dbReference>
<sequence length="295" mass="32888">MSGRGERLVCYSDSDSDDDASPSDQTRSLVAQPIACVNDDLVKEAPPREAHTHRIKRKLQPLDDDSLQQGSRPAPGDRAPDEPKTAYARGEWLCYCFVEESHSYLEQGLEQAVPDKARLLKTAEAEASSEPYLSTIEKLHISLTRPFTVRAHERDEYVKTALTEIGRLPIEMTSFCFSFSRIACLSNDDASKHFMVLEVGPGRENLRKLSTALGAELHRAFRAKSYYQEARFHASTTCLSVPPSSDTDAGMLASRFRALIDSVESERGSKLRKLPPVRVSRIGIQVANRITYAEV</sequence>
<proteinExistence type="predicted"/>
<dbReference type="GO" id="GO:0000175">
    <property type="term" value="F:3'-5'-RNA exonuclease activity"/>
    <property type="evidence" value="ECO:0007669"/>
    <property type="project" value="TreeGrafter"/>
</dbReference>
<dbReference type="EMBL" id="DF830072">
    <property type="protein sequence ID" value="GAK64585.1"/>
    <property type="molecule type" value="Genomic_DNA"/>
</dbReference>
<dbReference type="PANTHER" id="PTHR13522:SF3">
    <property type="entry name" value="U6 SNRNA PHOSPHODIESTERASE 1"/>
    <property type="match status" value="1"/>
</dbReference>
<reference evidence="2" key="1">
    <citation type="journal article" date="2014" name="Genome Announc.">
        <title>Draft Genome Sequence of the Yeast Pseudozyma antarctica Type Strain JCM10317, a Producer of the Glycolipid Biosurfactants, Mannosylerythritol Lipids.</title>
        <authorList>
            <person name="Saika A."/>
            <person name="Koike H."/>
            <person name="Hori T."/>
            <person name="Fukuoka T."/>
            <person name="Sato S."/>
            <person name="Habe H."/>
            <person name="Kitamoto D."/>
            <person name="Morita T."/>
        </authorList>
    </citation>
    <scope>NUCLEOTIDE SEQUENCE [LARGE SCALE GENOMIC DNA]</scope>
    <source>
        <strain evidence="2">JCM 10317</strain>
    </source>
</reference>
<dbReference type="InterPro" id="IPR027521">
    <property type="entry name" value="Usb1"/>
</dbReference>
<dbReference type="AlphaFoldDB" id="A0A081CD39"/>
<dbReference type="GeneID" id="26303465"/>
<protein>
    <submittedName>
        <fullName evidence="1">Uncharacterized protein</fullName>
    </submittedName>
</protein>
<name>A0A081CD39_PSEA2</name>
<dbReference type="OrthoDB" id="49151at2759"/>